<dbReference type="Pfam" id="PF08281">
    <property type="entry name" value="Sigma70_r4_2"/>
    <property type="match status" value="1"/>
</dbReference>
<dbReference type="InterPro" id="IPR032710">
    <property type="entry name" value="NTF2-like_dom_sf"/>
</dbReference>
<dbReference type="Gene3D" id="1.10.1740.10">
    <property type="match status" value="1"/>
</dbReference>
<evidence type="ECO:0000259" key="3">
    <source>
        <dbReference type="Pfam" id="PF04542"/>
    </source>
</evidence>
<dbReference type="GO" id="GO:0016987">
    <property type="term" value="F:sigma factor activity"/>
    <property type="evidence" value="ECO:0007669"/>
    <property type="project" value="UniProtKB-KW"/>
</dbReference>
<dbReference type="NCBIfam" id="TIGR02937">
    <property type="entry name" value="sigma70-ECF"/>
    <property type="match status" value="1"/>
</dbReference>
<dbReference type="CDD" id="cd06171">
    <property type="entry name" value="Sigma70_r4"/>
    <property type="match status" value="1"/>
</dbReference>
<keyword evidence="2" id="KW-0731">Sigma factor</keyword>
<sequence>MTDTLATAHRAHARELWALCYRMLGVAADADELVQETFVRALEAKPEVSSERPLKPWLFSIATHLCVDRLRRRRAQGYVGPWLPSPVDDEELQFEGPASARYEVVESASVAFLLALEALSPEQRAVLVLRDVFDLTAKEVGELLHESDANVRQLHHRARIALERYDASRIRLDDAARTRAREAMEKFFTALSTGDVEAAQAMLADDVVLLSDGGGEYLAARQPLHGPARVMLFLSRLIELRGIPSGIIVRHVNGGAAIDATYEEGKPTEPPRAVTGVNLDASGRIALMFSVVAASKLKRLT</sequence>
<dbReference type="Gene3D" id="3.10.450.50">
    <property type="match status" value="1"/>
</dbReference>
<accession>A0A2W5STA0</accession>
<dbReference type="AlphaFoldDB" id="A0A2W5STA0"/>
<name>A0A2W5STA0_9BACT</name>
<feature type="domain" description="RNA polymerase sigma-70 region 2" evidence="3">
    <location>
        <begin position="10"/>
        <end position="74"/>
    </location>
</feature>
<evidence type="ECO:0000313" key="5">
    <source>
        <dbReference type="EMBL" id="PZR06072.1"/>
    </source>
</evidence>
<keyword evidence="2" id="KW-0804">Transcription</keyword>
<dbReference type="PANTHER" id="PTHR30173">
    <property type="entry name" value="SIGMA 19 FACTOR"/>
    <property type="match status" value="1"/>
</dbReference>
<proteinExistence type="inferred from homology"/>
<dbReference type="SUPFAM" id="SSF54427">
    <property type="entry name" value="NTF2-like"/>
    <property type="match status" value="1"/>
</dbReference>
<dbReference type="InterPro" id="IPR036388">
    <property type="entry name" value="WH-like_DNA-bd_sf"/>
</dbReference>
<organism evidence="5 6">
    <name type="scientific">Archangium gephyra</name>
    <dbReference type="NCBI Taxonomy" id="48"/>
    <lineage>
        <taxon>Bacteria</taxon>
        <taxon>Pseudomonadati</taxon>
        <taxon>Myxococcota</taxon>
        <taxon>Myxococcia</taxon>
        <taxon>Myxococcales</taxon>
        <taxon>Cystobacterineae</taxon>
        <taxon>Archangiaceae</taxon>
        <taxon>Archangium</taxon>
    </lineage>
</organism>
<dbReference type="Pfam" id="PF04542">
    <property type="entry name" value="Sigma70_r2"/>
    <property type="match status" value="1"/>
</dbReference>
<dbReference type="SUPFAM" id="SSF88659">
    <property type="entry name" value="Sigma3 and sigma4 domains of RNA polymerase sigma factors"/>
    <property type="match status" value="1"/>
</dbReference>
<reference evidence="5 6" key="1">
    <citation type="submission" date="2017-08" db="EMBL/GenBank/DDBJ databases">
        <title>Infants hospitalized years apart are colonized by the same room-sourced microbial strains.</title>
        <authorList>
            <person name="Brooks B."/>
            <person name="Olm M.R."/>
            <person name="Firek B.A."/>
            <person name="Baker R."/>
            <person name="Thomas B.C."/>
            <person name="Morowitz M.J."/>
            <person name="Banfield J.F."/>
        </authorList>
    </citation>
    <scope>NUCLEOTIDE SEQUENCE [LARGE SCALE GENOMIC DNA]</scope>
    <source>
        <strain evidence="5">S2_003_000_R2_14</strain>
    </source>
</reference>
<dbReference type="InterPro" id="IPR013325">
    <property type="entry name" value="RNA_pol_sigma_r2"/>
</dbReference>
<dbReference type="InterPro" id="IPR007627">
    <property type="entry name" value="RNA_pol_sigma70_r2"/>
</dbReference>
<dbReference type="PROSITE" id="PS01063">
    <property type="entry name" value="SIGMA70_ECF"/>
    <property type="match status" value="1"/>
</dbReference>
<dbReference type="InterPro" id="IPR014284">
    <property type="entry name" value="RNA_pol_sigma-70_dom"/>
</dbReference>
<protein>
    <recommendedName>
        <fullName evidence="2">RNA polymerase sigma factor</fullName>
    </recommendedName>
</protein>
<dbReference type="GO" id="GO:0003677">
    <property type="term" value="F:DNA binding"/>
    <property type="evidence" value="ECO:0007669"/>
    <property type="project" value="UniProtKB-KW"/>
</dbReference>
<comment type="subunit">
    <text evidence="1">Interacts transiently with the RNA polymerase catalytic core formed by RpoA, RpoB, RpoC and RpoZ (2 alpha, 1 beta, 1 beta' and 1 omega subunit) to form the RNA polymerase holoenzyme that can initiate transcription.</text>
</comment>
<dbReference type="InterPro" id="IPR013249">
    <property type="entry name" value="RNA_pol_sigma70_r4_t2"/>
</dbReference>
<dbReference type="SUPFAM" id="SSF88946">
    <property type="entry name" value="Sigma2 domain of RNA polymerase sigma factors"/>
    <property type="match status" value="1"/>
</dbReference>
<comment type="similarity">
    <text evidence="2">Belongs to the sigma-70 factor family. ECF subfamily.</text>
</comment>
<feature type="domain" description="RNA polymerase sigma factor 70 region 4 type 2" evidence="4">
    <location>
        <begin position="111"/>
        <end position="162"/>
    </location>
</feature>
<comment type="caution">
    <text evidence="5">The sequence shown here is derived from an EMBL/GenBank/DDBJ whole genome shotgun (WGS) entry which is preliminary data.</text>
</comment>
<dbReference type="GO" id="GO:0006352">
    <property type="term" value="P:DNA-templated transcription initiation"/>
    <property type="evidence" value="ECO:0007669"/>
    <property type="project" value="InterPro"/>
</dbReference>
<dbReference type="Proteomes" id="UP000249061">
    <property type="component" value="Unassembled WGS sequence"/>
</dbReference>
<dbReference type="PANTHER" id="PTHR30173:SF36">
    <property type="entry name" value="ECF RNA POLYMERASE SIGMA FACTOR SIGJ"/>
    <property type="match status" value="1"/>
</dbReference>
<evidence type="ECO:0000256" key="2">
    <source>
        <dbReference type="RuleBase" id="RU000716"/>
    </source>
</evidence>
<evidence type="ECO:0000256" key="1">
    <source>
        <dbReference type="ARBA" id="ARBA00011344"/>
    </source>
</evidence>
<gene>
    <name evidence="5" type="ORF">DI536_31100</name>
</gene>
<dbReference type="Gene3D" id="1.10.10.10">
    <property type="entry name" value="Winged helix-like DNA-binding domain superfamily/Winged helix DNA-binding domain"/>
    <property type="match status" value="1"/>
</dbReference>
<dbReference type="InterPro" id="IPR013324">
    <property type="entry name" value="RNA_pol_sigma_r3/r4-like"/>
</dbReference>
<dbReference type="InterPro" id="IPR000838">
    <property type="entry name" value="RNA_pol_sigma70_ECF_CS"/>
</dbReference>
<keyword evidence="2" id="KW-0238">DNA-binding</keyword>
<evidence type="ECO:0000313" key="6">
    <source>
        <dbReference type="Proteomes" id="UP000249061"/>
    </source>
</evidence>
<dbReference type="EMBL" id="QFQP01000040">
    <property type="protein sequence ID" value="PZR06072.1"/>
    <property type="molecule type" value="Genomic_DNA"/>
</dbReference>
<dbReference type="InterPro" id="IPR052704">
    <property type="entry name" value="ECF_Sigma-70_Domain"/>
</dbReference>
<keyword evidence="2" id="KW-0805">Transcription regulation</keyword>
<evidence type="ECO:0000259" key="4">
    <source>
        <dbReference type="Pfam" id="PF08281"/>
    </source>
</evidence>